<name>A0A7J7G5P9_CAMSI</name>
<feature type="compositionally biased region" description="Polar residues" evidence="1">
    <location>
        <begin position="14"/>
        <end position="23"/>
    </location>
</feature>
<keyword evidence="3" id="KW-1185">Reference proteome</keyword>
<reference evidence="2 3" key="2">
    <citation type="submission" date="2020-07" db="EMBL/GenBank/DDBJ databases">
        <title>Genome assembly of wild tea tree DASZ reveals pedigree and selection history of tea varieties.</title>
        <authorList>
            <person name="Zhang W."/>
        </authorList>
    </citation>
    <scope>NUCLEOTIDE SEQUENCE [LARGE SCALE GENOMIC DNA]</scope>
    <source>
        <strain evidence="3">cv. G240</strain>
        <tissue evidence="2">Leaf</tissue>
    </source>
</reference>
<sequence length="74" mass="8570">MFKQSEEASFCGSDGNSRKQQGFESGYGMEVTSPESRERAQLKMSNWEEMERLYVELETTPIMELAIDQQAVRR</sequence>
<evidence type="ECO:0000256" key="1">
    <source>
        <dbReference type="SAM" id="MobiDB-lite"/>
    </source>
</evidence>
<accession>A0A7J7G5P9</accession>
<evidence type="ECO:0000313" key="3">
    <source>
        <dbReference type="Proteomes" id="UP000593564"/>
    </source>
</evidence>
<organism evidence="2 3">
    <name type="scientific">Camellia sinensis</name>
    <name type="common">Tea plant</name>
    <name type="synonym">Thea sinensis</name>
    <dbReference type="NCBI Taxonomy" id="4442"/>
    <lineage>
        <taxon>Eukaryota</taxon>
        <taxon>Viridiplantae</taxon>
        <taxon>Streptophyta</taxon>
        <taxon>Embryophyta</taxon>
        <taxon>Tracheophyta</taxon>
        <taxon>Spermatophyta</taxon>
        <taxon>Magnoliopsida</taxon>
        <taxon>eudicotyledons</taxon>
        <taxon>Gunneridae</taxon>
        <taxon>Pentapetalae</taxon>
        <taxon>asterids</taxon>
        <taxon>Ericales</taxon>
        <taxon>Theaceae</taxon>
        <taxon>Camellia</taxon>
    </lineage>
</organism>
<evidence type="ECO:0000313" key="2">
    <source>
        <dbReference type="EMBL" id="KAF5935635.1"/>
    </source>
</evidence>
<protein>
    <submittedName>
        <fullName evidence="2">Uncharacterized protein</fullName>
    </submittedName>
</protein>
<gene>
    <name evidence="2" type="ORF">HYC85_026764</name>
</gene>
<dbReference type="Proteomes" id="UP000593564">
    <property type="component" value="Unassembled WGS sequence"/>
</dbReference>
<reference evidence="3" key="1">
    <citation type="journal article" date="2020" name="Nat. Commun.">
        <title>Genome assembly of wild tea tree DASZ reveals pedigree and selection history of tea varieties.</title>
        <authorList>
            <person name="Zhang W."/>
            <person name="Zhang Y."/>
            <person name="Qiu H."/>
            <person name="Guo Y."/>
            <person name="Wan H."/>
            <person name="Zhang X."/>
            <person name="Scossa F."/>
            <person name="Alseekh S."/>
            <person name="Zhang Q."/>
            <person name="Wang P."/>
            <person name="Xu L."/>
            <person name="Schmidt M.H."/>
            <person name="Jia X."/>
            <person name="Li D."/>
            <person name="Zhu A."/>
            <person name="Guo F."/>
            <person name="Chen W."/>
            <person name="Ni D."/>
            <person name="Usadel B."/>
            <person name="Fernie A.R."/>
            <person name="Wen W."/>
        </authorList>
    </citation>
    <scope>NUCLEOTIDE SEQUENCE [LARGE SCALE GENOMIC DNA]</scope>
    <source>
        <strain evidence="3">cv. G240</strain>
    </source>
</reference>
<dbReference type="AlphaFoldDB" id="A0A7J7G5P9"/>
<feature type="region of interest" description="Disordered" evidence="1">
    <location>
        <begin position="1"/>
        <end position="39"/>
    </location>
</feature>
<proteinExistence type="predicted"/>
<comment type="caution">
    <text evidence="2">The sequence shown here is derived from an EMBL/GenBank/DDBJ whole genome shotgun (WGS) entry which is preliminary data.</text>
</comment>
<dbReference type="EMBL" id="JACBKZ010000013">
    <property type="protein sequence ID" value="KAF5935635.1"/>
    <property type="molecule type" value="Genomic_DNA"/>
</dbReference>